<evidence type="ECO:0000313" key="2">
    <source>
        <dbReference type="EMBL" id="KAJ8885333.1"/>
    </source>
</evidence>
<accession>A0ABQ9HLU3</accession>
<keyword evidence="1" id="KW-0472">Membrane</keyword>
<keyword evidence="1" id="KW-0812">Transmembrane</keyword>
<sequence>MVKVDNSLSIRKQSLPFSGKKTIAPAFISAVFTWLFISSLHFCISVFLHREFGSKLFIDMLCSIGVCAPYKEAVRFQDFVILCSGDPANIIARPGWSGFTEAVCNIEVYERSAVIPLPFVNLHTSNPTTIFICLLQAAKEGDRLM</sequence>
<protein>
    <submittedName>
        <fullName evidence="2">Uncharacterized protein</fullName>
    </submittedName>
</protein>
<evidence type="ECO:0000313" key="3">
    <source>
        <dbReference type="Proteomes" id="UP001159363"/>
    </source>
</evidence>
<dbReference type="Proteomes" id="UP001159363">
    <property type="component" value="Chromosome X"/>
</dbReference>
<reference evidence="2 3" key="1">
    <citation type="submission" date="2023-02" db="EMBL/GenBank/DDBJ databases">
        <title>LHISI_Scaffold_Assembly.</title>
        <authorList>
            <person name="Stuart O.P."/>
            <person name="Cleave R."/>
            <person name="Magrath M.J.L."/>
            <person name="Mikheyev A.S."/>
        </authorList>
    </citation>
    <scope>NUCLEOTIDE SEQUENCE [LARGE SCALE GENOMIC DNA]</scope>
    <source>
        <strain evidence="2">Daus_M_001</strain>
        <tissue evidence="2">Leg muscle</tissue>
    </source>
</reference>
<evidence type="ECO:0000256" key="1">
    <source>
        <dbReference type="SAM" id="Phobius"/>
    </source>
</evidence>
<feature type="transmembrane region" description="Helical" evidence="1">
    <location>
        <begin position="23"/>
        <end position="48"/>
    </location>
</feature>
<keyword evidence="1" id="KW-1133">Transmembrane helix</keyword>
<gene>
    <name evidence="2" type="ORF">PR048_011530</name>
</gene>
<organism evidence="2 3">
    <name type="scientific">Dryococelus australis</name>
    <dbReference type="NCBI Taxonomy" id="614101"/>
    <lineage>
        <taxon>Eukaryota</taxon>
        <taxon>Metazoa</taxon>
        <taxon>Ecdysozoa</taxon>
        <taxon>Arthropoda</taxon>
        <taxon>Hexapoda</taxon>
        <taxon>Insecta</taxon>
        <taxon>Pterygota</taxon>
        <taxon>Neoptera</taxon>
        <taxon>Polyneoptera</taxon>
        <taxon>Phasmatodea</taxon>
        <taxon>Verophasmatodea</taxon>
        <taxon>Anareolatae</taxon>
        <taxon>Phasmatidae</taxon>
        <taxon>Eurycanthinae</taxon>
        <taxon>Dryococelus</taxon>
    </lineage>
</organism>
<comment type="caution">
    <text evidence="2">The sequence shown here is derived from an EMBL/GenBank/DDBJ whole genome shotgun (WGS) entry which is preliminary data.</text>
</comment>
<dbReference type="EMBL" id="JARBHB010000004">
    <property type="protein sequence ID" value="KAJ8885333.1"/>
    <property type="molecule type" value="Genomic_DNA"/>
</dbReference>
<name>A0ABQ9HLU3_9NEOP</name>
<keyword evidence="3" id="KW-1185">Reference proteome</keyword>
<proteinExistence type="predicted"/>